<name>A0A809S3K5_9BACT</name>
<gene>
    <name evidence="3" type="ORF">NPRO_07210</name>
</gene>
<evidence type="ECO:0000256" key="2">
    <source>
        <dbReference type="SAM" id="SignalP"/>
    </source>
</evidence>
<dbReference type="EMBL" id="AP021858">
    <property type="protein sequence ID" value="BBO23126.1"/>
    <property type="molecule type" value="Genomic_DNA"/>
</dbReference>
<protein>
    <recommendedName>
        <fullName evidence="5">Adenosine deaminase</fullName>
    </recommendedName>
</protein>
<keyword evidence="2" id="KW-0732">Signal</keyword>
<feature type="region of interest" description="Disordered" evidence="1">
    <location>
        <begin position="566"/>
        <end position="589"/>
    </location>
</feature>
<evidence type="ECO:0000313" key="4">
    <source>
        <dbReference type="Proteomes" id="UP000662873"/>
    </source>
</evidence>
<sequence length="589" mass="66341">MSMRTGFLTLLLAIALPLSAQIAPDIQRALELRAAFAVPAPPKDAVPVLLMGLGGRRNIHAFRSPSRPCEVRDVFDRIIQVNRMYRVDDRAPSESIPKLLFALPSAPDTLDLHLHIDSEQLFLYLALRERGFPTELGESLKAIPLEQLTAYAAIHYHLSRLRDSSVPFTEVDSIVATIERTGLIQPPDTQERLESHFLYDRDWSTVRRGLQLATVSNPHKEGTVQHDVFDLVNSQSTIGQTGNWDDIYLRVQRWGLKAIPFLLEHIGDMRLSRTSYLFGIEYATYVDTLVFHLLIDLSNGHILGDDDTWKLSKQCAVEWWHSVKELSEEEYLARHAIDRIGYGRQWVLTQLEKKYPHRLPSIFSEAVADGTYPVDIARAITRSSFPKETKVRLLCSALSCPEYTTLGSLIVTLAYVDPRLGAEKMAATLRSASADVHGESDVGRPEHLVGVGLYDWFDESCYDALYLLLTSLPVERRLELLSRLEPPYSPPGERPLKYPLAARMFVRLFDDLSHLPDKFGRSALPRDWLAYSVANLAALRAAEAMGLAPAPPPNAGEDSWARYRSEIRKKVSDSPPPATVRPDRFLQTS</sequence>
<proteinExistence type="predicted"/>
<dbReference type="Proteomes" id="UP000662873">
    <property type="component" value="Chromosome"/>
</dbReference>
<feature type="signal peptide" evidence="2">
    <location>
        <begin position="1"/>
        <end position="22"/>
    </location>
</feature>
<reference evidence="3" key="1">
    <citation type="journal article" name="DNA Res.">
        <title>The physiological potential of anammox bacteria as revealed by their core genome structure.</title>
        <authorList>
            <person name="Okubo T."/>
            <person name="Toyoda A."/>
            <person name="Fukuhara K."/>
            <person name="Uchiyama I."/>
            <person name="Harigaya Y."/>
            <person name="Kuroiwa M."/>
            <person name="Suzuki T."/>
            <person name="Murakami Y."/>
            <person name="Suwa Y."/>
            <person name="Takami H."/>
        </authorList>
    </citation>
    <scope>NUCLEOTIDE SEQUENCE</scope>
    <source>
        <strain evidence="3">317325-2</strain>
    </source>
</reference>
<evidence type="ECO:0000313" key="3">
    <source>
        <dbReference type="EMBL" id="BBO23126.1"/>
    </source>
</evidence>
<dbReference type="KEGG" id="npy:NPRO_07210"/>
<feature type="chain" id="PRO_5035312514" description="Adenosine deaminase" evidence="2">
    <location>
        <begin position="23"/>
        <end position="589"/>
    </location>
</feature>
<organism evidence="3 4">
    <name type="scientific">Candidatus Nitrosymbiomonas proteolyticus</name>
    <dbReference type="NCBI Taxonomy" id="2608984"/>
    <lineage>
        <taxon>Bacteria</taxon>
        <taxon>Bacillati</taxon>
        <taxon>Armatimonadota</taxon>
        <taxon>Armatimonadota incertae sedis</taxon>
        <taxon>Candidatus Nitrosymbiomonas</taxon>
    </lineage>
</organism>
<evidence type="ECO:0008006" key="5">
    <source>
        <dbReference type="Google" id="ProtNLM"/>
    </source>
</evidence>
<evidence type="ECO:0000256" key="1">
    <source>
        <dbReference type="SAM" id="MobiDB-lite"/>
    </source>
</evidence>
<accession>A0A809S3K5</accession>
<dbReference type="AlphaFoldDB" id="A0A809S3K5"/>